<protein>
    <submittedName>
        <fullName evidence="5">GntR family transcriptional regulator</fullName>
    </submittedName>
</protein>
<dbReference type="GO" id="GO:0003700">
    <property type="term" value="F:DNA-binding transcription factor activity"/>
    <property type="evidence" value="ECO:0007669"/>
    <property type="project" value="InterPro"/>
</dbReference>
<keyword evidence="2" id="KW-0238">DNA-binding</keyword>
<dbReference type="Gene3D" id="1.10.10.10">
    <property type="entry name" value="Winged helix-like DNA-binding domain superfamily/Winged helix DNA-binding domain"/>
    <property type="match status" value="1"/>
</dbReference>
<comment type="caution">
    <text evidence="5">The sequence shown here is derived from an EMBL/GenBank/DDBJ whole genome shotgun (WGS) entry which is preliminary data.</text>
</comment>
<evidence type="ECO:0000313" key="6">
    <source>
        <dbReference type="Proteomes" id="UP000758022"/>
    </source>
</evidence>
<dbReference type="AlphaFoldDB" id="A0AB35FDR4"/>
<dbReference type="InterPro" id="IPR008920">
    <property type="entry name" value="TF_FadR/GntR_C"/>
</dbReference>
<dbReference type="EMBL" id="JAAXQQ010000004">
    <property type="protein sequence ID" value="MBY3064676.1"/>
    <property type="molecule type" value="Genomic_DNA"/>
</dbReference>
<dbReference type="InterPro" id="IPR036390">
    <property type="entry name" value="WH_DNA-bd_sf"/>
</dbReference>
<dbReference type="InterPro" id="IPR000524">
    <property type="entry name" value="Tscrpt_reg_HTH_GntR"/>
</dbReference>
<dbReference type="Pfam" id="PF07729">
    <property type="entry name" value="FCD"/>
    <property type="match status" value="1"/>
</dbReference>
<reference evidence="5" key="1">
    <citation type="submission" date="2020-04" db="EMBL/GenBank/DDBJ databases">
        <title>Global-level population genomics supports evidence of horizontal gene transfer on evolution of Rhizobia in Lentils.</title>
        <authorList>
            <person name="Gai Y."/>
            <person name="Cook D."/>
            <person name="Riely B."/>
        </authorList>
    </citation>
    <scope>NUCLEOTIDE SEQUENCE</scope>
    <source>
        <strain evidence="5">TLR9</strain>
    </source>
</reference>
<evidence type="ECO:0000313" key="5">
    <source>
        <dbReference type="EMBL" id="MBY3064676.1"/>
    </source>
</evidence>
<accession>A0AB35FDR4</accession>
<dbReference type="Proteomes" id="UP000758022">
    <property type="component" value="Unassembled WGS sequence"/>
</dbReference>
<dbReference type="SMART" id="SM00895">
    <property type="entry name" value="FCD"/>
    <property type="match status" value="1"/>
</dbReference>
<feature type="domain" description="HTH gntR-type" evidence="4">
    <location>
        <begin position="1"/>
        <end position="53"/>
    </location>
</feature>
<dbReference type="Pfam" id="PF00392">
    <property type="entry name" value="GntR"/>
    <property type="match status" value="1"/>
</dbReference>
<dbReference type="SUPFAM" id="SSF46785">
    <property type="entry name" value="Winged helix' DNA-binding domain"/>
    <property type="match status" value="1"/>
</dbReference>
<evidence type="ECO:0000256" key="3">
    <source>
        <dbReference type="ARBA" id="ARBA00023163"/>
    </source>
</evidence>
<keyword evidence="1" id="KW-0805">Transcription regulation</keyword>
<organism evidence="5 6">
    <name type="scientific">Rhizobium laguerreae</name>
    <dbReference type="NCBI Taxonomy" id="1076926"/>
    <lineage>
        <taxon>Bacteria</taxon>
        <taxon>Pseudomonadati</taxon>
        <taxon>Pseudomonadota</taxon>
        <taxon>Alphaproteobacteria</taxon>
        <taxon>Hyphomicrobiales</taxon>
        <taxon>Rhizobiaceae</taxon>
        <taxon>Rhizobium/Agrobacterium group</taxon>
        <taxon>Rhizobium</taxon>
    </lineage>
</organism>
<evidence type="ECO:0000256" key="1">
    <source>
        <dbReference type="ARBA" id="ARBA00023015"/>
    </source>
</evidence>
<dbReference type="SUPFAM" id="SSF48008">
    <property type="entry name" value="GntR ligand-binding domain-like"/>
    <property type="match status" value="1"/>
</dbReference>
<dbReference type="InterPro" id="IPR011711">
    <property type="entry name" value="GntR_C"/>
</dbReference>
<sequence length="198" mass="22316">MSQAIAPGAKISIDNLGRELDVSQTPIREALSRLEAQGLVVKAHRGGYNATAQLDLERFDNLRELRMLLEPVTAHKAALRITESQLNELKLIAQKMRSKTARSGYGEFARLDQQFHDFIAQTSGNVLIAETLSKLHSHMHLFRLFHHQQATSESIAEHDVLIEALSVHDPERAEAAMRIHIERAFQRFSLFFAGEAIK</sequence>
<evidence type="ECO:0000259" key="4">
    <source>
        <dbReference type="PROSITE" id="PS50949"/>
    </source>
</evidence>
<gene>
    <name evidence="5" type="ORF">HFO74_14725</name>
</gene>
<dbReference type="PANTHER" id="PTHR43537:SF5">
    <property type="entry name" value="UXU OPERON TRANSCRIPTIONAL REGULATOR"/>
    <property type="match status" value="1"/>
</dbReference>
<dbReference type="PANTHER" id="PTHR43537">
    <property type="entry name" value="TRANSCRIPTIONAL REGULATOR, GNTR FAMILY"/>
    <property type="match status" value="1"/>
</dbReference>
<dbReference type="GO" id="GO:0003677">
    <property type="term" value="F:DNA binding"/>
    <property type="evidence" value="ECO:0007669"/>
    <property type="project" value="UniProtKB-KW"/>
</dbReference>
<dbReference type="InterPro" id="IPR036388">
    <property type="entry name" value="WH-like_DNA-bd_sf"/>
</dbReference>
<proteinExistence type="predicted"/>
<name>A0AB35FDR4_9HYPH</name>
<keyword evidence="3" id="KW-0804">Transcription</keyword>
<dbReference type="PROSITE" id="PS50949">
    <property type="entry name" value="HTH_GNTR"/>
    <property type="match status" value="1"/>
</dbReference>
<evidence type="ECO:0000256" key="2">
    <source>
        <dbReference type="ARBA" id="ARBA00023125"/>
    </source>
</evidence>
<dbReference type="Gene3D" id="1.20.120.530">
    <property type="entry name" value="GntR ligand-binding domain-like"/>
    <property type="match status" value="1"/>
</dbReference>